<evidence type="ECO:0000313" key="3">
    <source>
        <dbReference type="EMBL" id="DAD72968.1"/>
    </source>
</evidence>
<evidence type="ECO:0000256" key="1">
    <source>
        <dbReference type="SAM" id="MobiDB-lite"/>
    </source>
</evidence>
<sequence length="90" mass="10417">MTVSSLGNGERLSMEENKVTQIDEGRSFITKPSALTNDDIQHEYDYYQAQKILEDMRNHSLISDDEFNKITALNREKFCPYLAKIMPNIT</sequence>
<dbReference type="EMBL" id="BK014727">
    <property type="protein sequence ID" value="DAD72968.1"/>
    <property type="molecule type" value="Genomic_DNA"/>
</dbReference>
<organism evidence="3">
    <name type="scientific">Siphoviridae sp. ctMAv2</name>
    <dbReference type="NCBI Taxonomy" id="2826258"/>
    <lineage>
        <taxon>Viruses</taxon>
        <taxon>Duplodnaviria</taxon>
        <taxon>Heunggongvirae</taxon>
        <taxon>Uroviricota</taxon>
        <taxon>Caudoviricetes</taxon>
    </lineage>
</organism>
<feature type="domain" description="SHOCT-like" evidence="2">
    <location>
        <begin position="36"/>
        <end position="86"/>
    </location>
</feature>
<feature type="compositionally biased region" description="Basic and acidic residues" evidence="1">
    <location>
        <begin position="12"/>
        <end position="25"/>
    </location>
</feature>
<proteinExistence type="predicted"/>
<dbReference type="InterPro" id="IPR046749">
    <property type="entry name" value="SHOCT_2"/>
</dbReference>
<evidence type="ECO:0000259" key="2">
    <source>
        <dbReference type="Pfam" id="PF20612"/>
    </source>
</evidence>
<reference evidence="3" key="1">
    <citation type="journal article" date="2021" name="Proc. Natl. Acad. Sci. U.S.A.">
        <title>A Catalog of Tens of Thousands of Viruses from Human Metagenomes Reveals Hidden Associations with Chronic Diseases.</title>
        <authorList>
            <person name="Tisza M.J."/>
            <person name="Buck C.B."/>
        </authorList>
    </citation>
    <scope>NUCLEOTIDE SEQUENCE</scope>
    <source>
        <strain evidence="3">CtMAv2</strain>
    </source>
</reference>
<protein>
    <recommendedName>
        <fullName evidence="2">SHOCT-like domain-containing protein</fullName>
    </recommendedName>
</protein>
<dbReference type="Pfam" id="PF20612">
    <property type="entry name" value="SHOCT_2"/>
    <property type="match status" value="1"/>
</dbReference>
<feature type="region of interest" description="Disordered" evidence="1">
    <location>
        <begin position="1"/>
        <end position="25"/>
    </location>
</feature>
<name>A0A8S5LSX2_9CAUD</name>
<accession>A0A8S5LSX2</accession>